<evidence type="ECO:0008006" key="3">
    <source>
        <dbReference type="Google" id="ProtNLM"/>
    </source>
</evidence>
<sequence length="156" mass="18079">MKRGVRFLIPDRKSSYRSIGDILKPIPCPLYKWAIGCTEIHRYEGDKINDGFLFSEQDVLNGSELERAVNDQDYLAVCAELKAFPVTATVSDIADYEDFVNSECEIVVLLVDCSYVDIYCKNTKLIEDVYHYVNQKGYTDIEYIDENDSRTKMYIW</sequence>
<dbReference type="Pfam" id="PF10903">
    <property type="entry name" value="DUF2691"/>
    <property type="match status" value="1"/>
</dbReference>
<protein>
    <recommendedName>
        <fullName evidence="3">DUF2691 family protein</fullName>
    </recommendedName>
</protein>
<organism evidence="1 2">
    <name type="scientific">Priestia endophytica</name>
    <dbReference type="NCBI Taxonomy" id="135735"/>
    <lineage>
        <taxon>Bacteria</taxon>
        <taxon>Bacillati</taxon>
        <taxon>Bacillota</taxon>
        <taxon>Bacilli</taxon>
        <taxon>Bacillales</taxon>
        <taxon>Bacillaceae</taxon>
        <taxon>Priestia</taxon>
    </lineage>
</organism>
<gene>
    <name evidence="1" type="ORF">A3864_12615</name>
</gene>
<accession>A0AAX1Q7U4</accession>
<reference evidence="1 2" key="1">
    <citation type="submission" date="2016-03" db="EMBL/GenBank/DDBJ databases">
        <title>Comparison of Bacillus endophyticus and B. anthracis characteristics using whole genome sequence analysis and microbiological techniques.</title>
        <authorList>
            <person name="Lekota K.E."/>
            <person name="Mafofo J."/>
            <person name="Rees J."/>
            <person name="Muchadeyi F.C."/>
            <person name="Madoroba E."/>
            <person name="Van Heerden H."/>
        </authorList>
    </citation>
    <scope>NUCLEOTIDE SEQUENCE [LARGE SCALE GENOMIC DNA]</scope>
    <source>
        <strain evidence="1 2">3631_10C</strain>
        <plasmid evidence="1">pBEH1</plasmid>
    </source>
</reference>
<geneLocation type="plasmid" evidence="1">
    <name>pBEH1</name>
</geneLocation>
<evidence type="ECO:0000313" key="1">
    <source>
        <dbReference type="EMBL" id="RAS76660.1"/>
    </source>
</evidence>
<dbReference type="InterPro" id="IPR020216">
    <property type="entry name" value="Uncharacterised_YncE"/>
</dbReference>
<dbReference type="Proteomes" id="UP000250174">
    <property type="component" value="Unassembled WGS sequence"/>
</dbReference>
<proteinExistence type="predicted"/>
<keyword evidence="1" id="KW-0614">Plasmid</keyword>
<dbReference type="EMBL" id="LVYK01000026">
    <property type="protein sequence ID" value="RAS76660.1"/>
    <property type="molecule type" value="Genomic_DNA"/>
</dbReference>
<comment type="caution">
    <text evidence="1">The sequence shown here is derived from an EMBL/GenBank/DDBJ whole genome shotgun (WGS) entry which is preliminary data.</text>
</comment>
<dbReference type="AlphaFoldDB" id="A0AAX1Q7U4"/>
<evidence type="ECO:0000313" key="2">
    <source>
        <dbReference type="Proteomes" id="UP000250174"/>
    </source>
</evidence>
<name>A0AAX1Q7U4_9BACI</name>
<dbReference type="RefSeq" id="WP_113765568.1">
    <property type="nucleotide sequence ID" value="NZ_LVYK01000026.1"/>
</dbReference>